<comment type="caution">
    <text evidence="1">The sequence shown here is derived from an EMBL/GenBank/DDBJ whole genome shotgun (WGS) entry which is preliminary data.</text>
</comment>
<accession>A0A928A0P4</accession>
<name>A0A928A0P4_SELRU</name>
<sequence length="388" mass="45455">MLMKILVVHFNDVIAYPPVINLVECLLNNKCSVVLISYNIHLLPDIIKEHNNFEGYELKSYNTDNIFLSVLQKINLKNKVKKIIKKEMRSADIIWTTTDFTVRWLGNILLQYKHVMQLMELIEFYPWYQRLPKWISIKFPIEKYAQRAWKVVVPEMNRAYIQKTWWDLKDIPVVLPNKTYKMSVEEYKVPKDFYDKLMKIKNETRKVILYSGILWYDRDFASIAKSVKSLGDEYVFYIIGKVPNAYKEEFELLLSENDNIVYLGYVNAPNHLLIYKYAYIGLLPYKAGRVSGYKTHISDLNALYCAPNKIFEYAGMGLPMIGSDVLGLKNAFEKYDIGVCCKDVSEKCFCNAVREIEANYEIMSKNCKMFFNSVDLDSIIKGIIEDKH</sequence>
<evidence type="ECO:0000313" key="2">
    <source>
        <dbReference type="Proteomes" id="UP000761380"/>
    </source>
</evidence>
<proteinExistence type="predicted"/>
<dbReference type="EMBL" id="SVBY01000009">
    <property type="protein sequence ID" value="MBE6091987.1"/>
    <property type="molecule type" value="Genomic_DNA"/>
</dbReference>
<dbReference type="Proteomes" id="UP000761380">
    <property type="component" value="Unassembled WGS sequence"/>
</dbReference>
<organism evidence="1 2">
    <name type="scientific">Selenomonas ruminantium</name>
    <dbReference type="NCBI Taxonomy" id="971"/>
    <lineage>
        <taxon>Bacteria</taxon>
        <taxon>Bacillati</taxon>
        <taxon>Bacillota</taxon>
        <taxon>Negativicutes</taxon>
        <taxon>Selenomonadales</taxon>
        <taxon>Selenomonadaceae</taxon>
        <taxon>Selenomonas</taxon>
    </lineage>
</organism>
<gene>
    <name evidence="1" type="ORF">E7201_02230</name>
</gene>
<protein>
    <submittedName>
        <fullName evidence="1">Glycosyltransferase family 4 protein</fullName>
    </submittedName>
</protein>
<dbReference type="SUPFAM" id="SSF53756">
    <property type="entry name" value="UDP-Glycosyltransferase/glycogen phosphorylase"/>
    <property type="match status" value="1"/>
</dbReference>
<evidence type="ECO:0000313" key="1">
    <source>
        <dbReference type="EMBL" id="MBE6091987.1"/>
    </source>
</evidence>
<dbReference type="Gene3D" id="3.40.50.2000">
    <property type="entry name" value="Glycogen Phosphorylase B"/>
    <property type="match status" value="1"/>
</dbReference>
<dbReference type="Pfam" id="PF13692">
    <property type="entry name" value="Glyco_trans_1_4"/>
    <property type="match status" value="1"/>
</dbReference>
<dbReference type="AlphaFoldDB" id="A0A928A0P4"/>
<reference evidence="1" key="1">
    <citation type="submission" date="2019-04" db="EMBL/GenBank/DDBJ databases">
        <title>Evolution of Biomass-Degrading Anaerobic Consortia Revealed by Metagenomics.</title>
        <authorList>
            <person name="Peng X."/>
        </authorList>
    </citation>
    <scope>NUCLEOTIDE SEQUENCE</scope>
    <source>
        <strain evidence="1">SIG240</strain>
    </source>
</reference>